<reference evidence="1" key="1">
    <citation type="submission" date="2022-04" db="EMBL/GenBank/DDBJ databases">
        <title>Carnegiea gigantea Genome sequencing and assembly v2.</title>
        <authorList>
            <person name="Copetti D."/>
            <person name="Sanderson M.J."/>
            <person name="Burquez A."/>
            <person name="Wojciechowski M.F."/>
        </authorList>
    </citation>
    <scope>NUCLEOTIDE SEQUENCE</scope>
    <source>
        <strain evidence="1">SGP5-SGP5p</strain>
        <tissue evidence="1">Aerial part</tissue>
    </source>
</reference>
<keyword evidence="2" id="KW-1185">Reference proteome</keyword>
<dbReference type="AlphaFoldDB" id="A0A9Q1Q913"/>
<proteinExistence type="predicted"/>
<organism evidence="1 2">
    <name type="scientific">Carnegiea gigantea</name>
    <dbReference type="NCBI Taxonomy" id="171969"/>
    <lineage>
        <taxon>Eukaryota</taxon>
        <taxon>Viridiplantae</taxon>
        <taxon>Streptophyta</taxon>
        <taxon>Embryophyta</taxon>
        <taxon>Tracheophyta</taxon>
        <taxon>Spermatophyta</taxon>
        <taxon>Magnoliopsida</taxon>
        <taxon>eudicotyledons</taxon>
        <taxon>Gunneridae</taxon>
        <taxon>Pentapetalae</taxon>
        <taxon>Caryophyllales</taxon>
        <taxon>Cactineae</taxon>
        <taxon>Cactaceae</taxon>
        <taxon>Cactoideae</taxon>
        <taxon>Echinocereeae</taxon>
        <taxon>Carnegiea</taxon>
    </lineage>
</organism>
<evidence type="ECO:0000313" key="2">
    <source>
        <dbReference type="Proteomes" id="UP001153076"/>
    </source>
</evidence>
<protein>
    <recommendedName>
        <fullName evidence="3">Aminotransferase-like plant mobile domain-containing protein</fullName>
    </recommendedName>
</protein>
<accession>A0A9Q1Q913</accession>
<comment type="caution">
    <text evidence="1">The sequence shown here is derived from an EMBL/GenBank/DDBJ whole genome shotgun (WGS) entry which is preliminary data.</text>
</comment>
<dbReference type="Proteomes" id="UP001153076">
    <property type="component" value="Unassembled WGS sequence"/>
</dbReference>
<evidence type="ECO:0008006" key="3">
    <source>
        <dbReference type="Google" id="ProtNLM"/>
    </source>
</evidence>
<sequence>MGVIEWTEYILKHFEHTLRPAGIYGAVGRCVEAILRALGSSSKYAPSGVGEVGISLYNLERITGLLILGDVYEEFLPHNDDLMGDGKFSPTVLELLRIHVELCHFHKSNHRTSSKPPQASQRGCPLTLNAINIGELAAFLAFWFSYFVLAYHNEVIRPETFVMASLTA</sequence>
<name>A0A9Q1Q913_9CARY</name>
<dbReference type="EMBL" id="JAKOGI010000602">
    <property type="protein sequence ID" value="KAJ8432495.1"/>
    <property type="molecule type" value="Genomic_DNA"/>
</dbReference>
<gene>
    <name evidence="1" type="ORF">Cgig2_003572</name>
</gene>
<evidence type="ECO:0000313" key="1">
    <source>
        <dbReference type="EMBL" id="KAJ8432495.1"/>
    </source>
</evidence>